<gene>
    <name evidence="1" type="ORF">RW095_26825</name>
</gene>
<dbReference type="EMBL" id="CP136513">
    <property type="protein sequence ID" value="WOD19826.1"/>
    <property type="molecule type" value="Genomic_DNA"/>
</dbReference>
<reference evidence="1 2" key="1">
    <citation type="submission" date="2023-10" db="EMBL/GenBank/DDBJ databases">
        <title>Surface-active antibiotics is a multifunctional adaptation for post-fire microbes.</title>
        <authorList>
            <person name="Liu M.D."/>
            <person name="Du Y."/>
            <person name="Koupaei S.K."/>
            <person name="Kim N.R."/>
            <person name="Zhang W."/>
            <person name="Traxler M.F."/>
        </authorList>
    </citation>
    <scope>NUCLEOTIDE SEQUENCE [LARGE SCALE GENOMIC DNA]</scope>
    <source>
        <strain evidence="1 2">F3</strain>
    </source>
</reference>
<dbReference type="Proteomes" id="UP001302652">
    <property type="component" value="Chromosome 1"/>
</dbReference>
<organism evidence="1 2">
    <name type="scientific">Paraburkholderia kirstenboschensis</name>
    <dbReference type="NCBI Taxonomy" id="1245436"/>
    <lineage>
        <taxon>Bacteria</taxon>
        <taxon>Pseudomonadati</taxon>
        <taxon>Pseudomonadota</taxon>
        <taxon>Betaproteobacteria</taxon>
        <taxon>Burkholderiales</taxon>
        <taxon>Burkholderiaceae</taxon>
        <taxon>Paraburkholderia</taxon>
    </lineage>
</organism>
<proteinExistence type="predicted"/>
<protein>
    <submittedName>
        <fullName evidence="1">DUF2158 domain-containing protein</fullName>
    </submittedName>
</protein>
<keyword evidence="2" id="KW-1185">Reference proteome</keyword>
<name>A0ABZ0ERQ6_9BURK</name>
<evidence type="ECO:0000313" key="2">
    <source>
        <dbReference type="Proteomes" id="UP001302652"/>
    </source>
</evidence>
<accession>A0ABZ0ERQ6</accession>
<sequence>MSEIKAGDVVVLKSGSPLLTVAFVNGHDVRCQWFDQKDLKQGDFMAQSLKHPEKESAGSLASRLA</sequence>
<dbReference type="Pfam" id="PF09926">
    <property type="entry name" value="DUF2158"/>
    <property type="match status" value="1"/>
</dbReference>
<dbReference type="RefSeq" id="WP_317021848.1">
    <property type="nucleotide sequence ID" value="NZ_CP136513.1"/>
</dbReference>
<dbReference type="InterPro" id="IPR019226">
    <property type="entry name" value="DUF2158"/>
</dbReference>
<evidence type="ECO:0000313" key="1">
    <source>
        <dbReference type="EMBL" id="WOD19826.1"/>
    </source>
</evidence>